<dbReference type="PROSITE" id="PS50975">
    <property type="entry name" value="ATP_GRASP"/>
    <property type="match status" value="1"/>
</dbReference>
<dbReference type="RefSeq" id="WP_160920617.1">
    <property type="nucleotide sequence ID" value="NZ_WMEY01000006.1"/>
</dbReference>
<sequence>MTRIWFNRWFTTVAHYIEMIRQNHDGKVFEVYGSHPSEDALYLQYCDQAFVEPDLSGHAYVEYCLQTCIDKEIDLFIPRKENVLISRNLSKFHSIGVKVLVSDAELMALMDNKAAMYQSILTKEKELKKSIVPLPDYVVVNKVEDFKKAYHYLREKGHTVCFKPVIGEGANGFRVIKEGQETIEELLTEGVSRRISFENACSILAQQDSFPDLMVLEYLDGYEYSIDCLAYDGELHLAIPRKKVEGRVRELENNEELLEIARAIHKEYNIDYISNIQVKFSEGIPKLLEINPRMAGGLNISCLSGVNIPYEAIKLLQNGANPSLNLKPEMGIRASHIEKEVVLS</sequence>
<evidence type="ECO:0000259" key="2">
    <source>
        <dbReference type="PROSITE" id="PS50975"/>
    </source>
</evidence>
<accession>A0A845F3D8</accession>
<evidence type="ECO:0000256" key="1">
    <source>
        <dbReference type="PROSITE-ProRule" id="PRU00409"/>
    </source>
</evidence>
<dbReference type="GO" id="GO:0046872">
    <property type="term" value="F:metal ion binding"/>
    <property type="evidence" value="ECO:0007669"/>
    <property type="project" value="InterPro"/>
</dbReference>
<evidence type="ECO:0000313" key="4">
    <source>
        <dbReference type="Proteomes" id="UP000447833"/>
    </source>
</evidence>
<keyword evidence="1" id="KW-0067">ATP-binding</keyword>
<gene>
    <name evidence="3" type="ORF">GLW07_17955</name>
</gene>
<dbReference type="SUPFAM" id="SSF56059">
    <property type="entry name" value="Glutathione synthetase ATP-binding domain-like"/>
    <property type="match status" value="1"/>
</dbReference>
<dbReference type="InterPro" id="IPR011226">
    <property type="entry name" value="ATP-grasp_fam"/>
</dbReference>
<organism evidence="3 4">
    <name type="scientific">Guptibacillus hwajinpoensis</name>
    <dbReference type="NCBI Taxonomy" id="208199"/>
    <lineage>
        <taxon>Bacteria</taxon>
        <taxon>Bacillati</taxon>
        <taxon>Bacillota</taxon>
        <taxon>Bacilli</taxon>
        <taxon>Bacillales</taxon>
        <taxon>Guptibacillaceae</taxon>
        <taxon>Guptibacillus</taxon>
    </lineage>
</organism>
<name>A0A845F3D8_9BACL</name>
<comment type="caution">
    <text evidence="3">The sequence shown here is derived from an EMBL/GenBank/DDBJ whole genome shotgun (WGS) entry which is preliminary data.</text>
</comment>
<dbReference type="Gene3D" id="3.40.50.20">
    <property type="match status" value="1"/>
</dbReference>
<keyword evidence="1" id="KW-0547">Nucleotide-binding</keyword>
<dbReference type="EMBL" id="WMEY01000006">
    <property type="protein sequence ID" value="MYL65244.1"/>
    <property type="molecule type" value="Genomic_DNA"/>
</dbReference>
<dbReference type="Gene3D" id="3.30.470.20">
    <property type="entry name" value="ATP-grasp fold, B domain"/>
    <property type="match status" value="1"/>
</dbReference>
<protein>
    <submittedName>
        <fullName evidence="3">ATP-grasp domain-containing protein</fullName>
    </submittedName>
</protein>
<proteinExistence type="predicted"/>
<feature type="domain" description="ATP-grasp" evidence="2">
    <location>
        <begin position="124"/>
        <end position="317"/>
    </location>
</feature>
<dbReference type="Pfam" id="PF15632">
    <property type="entry name" value="ATPgrasp_Ter"/>
    <property type="match status" value="1"/>
</dbReference>
<dbReference type="InterPro" id="IPR011761">
    <property type="entry name" value="ATP-grasp"/>
</dbReference>
<dbReference type="PIRSF" id="PIRSF029120">
    <property type="entry name" value="UCP029120"/>
    <property type="match status" value="1"/>
</dbReference>
<dbReference type="Proteomes" id="UP000447833">
    <property type="component" value="Unassembled WGS sequence"/>
</dbReference>
<reference evidence="3 4" key="1">
    <citation type="submission" date="2019-11" db="EMBL/GenBank/DDBJ databases">
        <title>Genome sequences of 17 halophilic strains isolated from different environments.</title>
        <authorList>
            <person name="Furrow R.E."/>
        </authorList>
    </citation>
    <scope>NUCLEOTIDE SEQUENCE [LARGE SCALE GENOMIC DNA]</scope>
    <source>
        <strain evidence="3 4">22506_14_FS</strain>
    </source>
</reference>
<evidence type="ECO:0000313" key="3">
    <source>
        <dbReference type="EMBL" id="MYL65244.1"/>
    </source>
</evidence>
<dbReference type="AlphaFoldDB" id="A0A845F3D8"/>
<dbReference type="GO" id="GO:0005524">
    <property type="term" value="F:ATP binding"/>
    <property type="evidence" value="ECO:0007669"/>
    <property type="project" value="UniProtKB-UniRule"/>
</dbReference>